<name>A0A5M6CH87_9BACT</name>
<sequence length="70" mass="7906">MAKSKAAQVENLSALSMEALNDKIGEETLRLKKTKFSHAVNPIENPMIIRSIRRTIATLKTEQRKRQLAS</sequence>
<accession>A0A5M6CH87</accession>
<dbReference type="Pfam" id="PF00831">
    <property type="entry name" value="Ribosomal_L29"/>
    <property type="match status" value="1"/>
</dbReference>
<organism evidence="6 7">
    <name type="scientific">Taibaiella lutea</name>
    <dbReference type="NCBI Taxonomy" id="2608001"/>
    <lineage>
        <taxon>Bacteria</taxon>
        <taxon>Pseudomonadati</taxon>
        <taxon>Bacteroidota</taxon>
        <taxon>Chitinophagia</taxon>
        <taxon>Chitinophagales</taxon>
        <taxon>Chitinophagaceae</taxon>
        <taxon>Taibaiella</taxon>
    </lineage>
</organism>
<dbReference type="GO" id="GO:0006412">
    <property type="term" value="P:translation"/>
    <property type="evidence" value="ECO:0007669"/>
    <property type="project" value="UniProtKB-UniRule"/>
</dbReference>
<protein>
    <recommendedName>
        <fullName evidence="4 5">Large ribosomal subunit protein uL29</fullName>
    </recommendedName>
</protein>
<keyword evidence="3 5" id="KW-0687">Ribonucleoprotein</keyword>
<dbReference type="GO" id="GO:0005840">
    <property type="term" value="C:ribosome"/>
    <property type="evidence" value="ECO:0007669"/>
    <property type="project" value="UniProtKB-KW"/>
</dbReference>
<gene>
    <name evidence="5 6" type="primary">rpmC</name>
    <name evidence="6" type="ORF">F0919_12145</name>
</gene>
<dbReference type="Proteomes" id="UP000323632">
    <property type="component" value="Unassembled WGS sequence"/>
</dbReference>
<dbReference type="GO" id="GO:1990904">
    <property type="term" value="C:ribonucleoprotein complex"/>
    <property type="evidence" value="ECO:0007669"/>
    <property type="project" value="UniProtKB-KW"/>
</dbReference>
<proteinExistence type="inferred from homology"/>
<evidence type="ECO:0000256" key="2">
    <source>
        <dbReference type="ARBA" id="ARBA00022980"/>
    </source>
</evidence>
<dbReference type="Gene3D" id="1.10.287.310">
    <property type="match status" value="1"/>
</dbReference>
<dbReference type="SUPFAM" id="SSF46561">
    <property type="entry name" value="Ribosomal protein L29 (L29p)"/>
    <property type="match status" value="1"/>
</dbReference>
<reference evidence="6 7" key="1">
    <citation type="submission" date="2019-09" db="EMBL/GenBank/DDBJ databases">
        <title>Genome sequence and assembly of Taibaiella sp.</title>
        <authorList>
            <person name="Chhetri G."/>
        </authorList>
    </citation>
    <scope>NUCLEOTIDE SEQUENCE [LARGE SCALE GENOMIC DNA]</scope>
    <source>
        <strain evidence="6 7">KVB11</strain>
    </source>
</reference>
<dbReference type="HAMAP" id="MF_00374">
    <property type="entry name" value="Ribosomal_uL29"/>
    <property type="match status" value="1"/>
</dbReference>
<keyword evidence="7" id="KW-1185">Reference proteome</keyword>
<dbReference type="InterPro" id="IPR036049">
    <property type="entry name" value="Ribosomal_uL29_sf"/>
</dbReference>
<evidence type="ECO:0000313" key="6">
    <source>
        <dbReference type="EMBL" id="KAA5533292.1"/>
    </source>
</evidence>
<comment type="caution">
    <text evidence="6">The sequence shown here is derived from an EMBL/GenBank/DDBJ whole genome shotgun (WGS) entry which is preliminary data.</text>
</comment>
<dbReference type="AlphaFoldDB" id="A0A5M6CH87"/>
<evidence type="ECO:0000256" key="4">
    <source>
        <dbReference type="ARBA" id="ARBA00035204"/>
    </source>
</evidence>
<dbReference type="InterPro" id="IPR018254">
    <property type="entry name" value="Ribosomal_uL29_CS"/>
</dbReference>
<evidence type="ECO:0000313" key="7">
    <source>
        <dbReference type="Proteomes" id="UP000323632"/>
    </source>
</evidence>
<evidence type="ECO:0000256" key="1">
    <source>
        <dbReference type="ARBA" id="ARBA00009254"/>
    </source>
</evidence>
<dbReference type="EMBL" id="VWSH01000003">
    <property type="protein sequence ID" value="KAA5533292.1"/>
    <property type="molecule type" value="Genomic_DNA"/>
</dbReference>
<dbReference type="GO" id="GO:0003735">
    <property type="term" value="F:structural constituent of ribosome"/>
    <property type="evidence" value="ECO:0007669"/>
    <property type="project" value="InterPro"/>
</dbReference>
<dbReference type="InterPro" id="IPR001854">
    <property type="entry name" value="Ribosomal_uL29"/>
</dbReference>
<dbReference type="NCBIfam" id="TIGR00012">
    <property type="entry name" value="L29"/>
    <property type="match status" value="1"/>
</dbReference>
<evidence type="ECO:0000256" key="5">
    <source>
        <dbReference type="HAMAP-Rule" id="MF_00374"/>
    </source>
</evidence>
<keyword evidence="2 5" id="KW-0689">Ribosomal protein</keyword>
<dbReference type="RefSeq" id="WP_150033040.1">
    <property type="nucleotide sequence ID" value="NZ_VWSH01000003.1"/>
</dbReference>
<evidence type="ECO:0000256" key="3">
    <source>
        <dbReference type="ARBA" id="ARBA00023274"/>
    </source>
</evidence>
<dbReference type="PROSITE" id="PS00579">
    <property type="entry name" value="RIBOSOMAL_L29"/>
    <property type="match status" value="1"/>
</dbReference>
<comment type="similarity">
    <text evidence="1 5">Belongs to the universal ribosomal protein uL29 family.</text>
</comment>